<dbReference type="AlphaFoldDB" id="A0A2P7TY47"/>
<dbReference type="InterPro" id="IPR050261">
    <property type="entry name" value="FrsA_esterase"/>
</dbReference>
<dbReference type="PANTHER" id="PTHR22946:SF0">
    <property type="entry name" value="DIENELACTONE HYDROLASE DOMAIN-CONTAINING PROTEIN"/>
    <property type="match status" value="1"/>
</dbReference>
<dbReference type="Pfam" id="PF01738">
    <property type="entry name" value="DLH"/>
    <property type="match status" value="1"/>
</dbReference>
<dbReference type="InterPro" id="IPR002925">
    <property type="entry name" value="Dienelactn_hydro"/>
</dbReference>
<dbReference type="OrthoDB" id="9787933at2"/>
<dbReference type="RefSeq" id="WP_106742788.1">
    <property type="nucleotide sequence ID" value="NZ_PXYY01000092.1"/>
</dbReference>
<evidence type="ECO:0000313" key="3">
    <source>
        <dbReference type="Proteomes" id="UP000241868"/>
    </source>
</evidence>
<feature type="domain" description="Dienelactone hydrolase" evidence="1">
    <location>
        <begin position="23"/>
        <end position="241"/>
    </location>
</feature>
<dbReference type="Gene3D" id="3.40.50.1820">
    <property type="entry name" value="alpha/beta hydrolase"/>
    <property type="match status" value="1"/>
</dbReference>
<dbReference type="SUPFAM" id="SSF53474">
    <property type="entry name" value="alpha/beta-Hydrolases"/>
    <property type="match status" value="1"/>
</dbReference>
<accession>A0A2P7TY47</accession>
<gene>
    <name evidence="2" type="ORF">C7N83_11410</name>
</gene>
<keyword evidence="3" id="KW-1185">Reference proteome</keyword>
<name>A0A2P7TY47_9NEIS</name>
<evidence type="ECO:0000313" key="2">
    <source>
        <dbReference type="EMBL" id="PSJ79573.1"/>
    </source>
</evidence>
<keyword evidence="2" id="KW-0378">Hydrolase</keyword>
<dbReference type="EMBL" id="PXYY01000092">
    <property type="protein sequence ID" value="PSJ79573.1"/>
    <property type="molecule type" value="Genomic_DNA"/>
</dbReference>
<organism evidence="2 3">
    <name type="scientific">Neisseria iguanae</name>
    <dbReference type="NCBI Taxonomy" id="90242"/>
    <lineage>
        <taxon>Bacteria</taxon>
        <taxon>Pseudomonadati</taxon>
        <taxon>Pseudomonadota</taxon>
        <taxon>Betaproteobacteria</taxon>
        <taxon>Neisseriales</taxon>
        <taxon>Neisseriaceae</taxon>
        <taxon>Neisseria</taxon>
    </lineage>
</organism>
<evidence type="ECO:0000259" key="1">
    <source>
        <dbReference type="Pfam" id="PF01738"/>
    </source>
</evidence>
<protein>
    <submittedName>
        <fullName evidence="2">Dienelactone hydrolase family protein</fullName>
    </submittedName>
</protein>
<dbReference type="GO" id="GO:0016787">
    <property type="term" value="F:hydrolase activity"/>
    <property type="evidence" value="ECO:0007669"/>
    <property type="project" value="UniProtKB-KW"/>
</dbReference>
<dbReference type="InterPro" id="IPR029058">
    <property type="entry name" value="AB_hydrolase_fold"/>
</dbReference>
<dbReference type="Proteomes" id="UP000241868">
    <property type="component" value="Unassembled WGS sequence"/>
</dbReference>
<sequence length="242" mass="26022">MSILTRTVSYTDSTGTTLQSHFAYPAQGGKAAAVLVAPEWWGLSEHAKNSAERLAEQGYAALATDLYGNAMLTEDATVAGENMMKLVDNPELLAERTQLALDALVAQAESDGERLAAIGFCFGGRVVLEAARRGTPLKAVASFHGNLTPSKPAEKGAIKGELLIEHGELDTLVTMESVEAFRAEMEAAEARFHIDVFPNAKHGFTNPQATLNGERNGVDLGYQQDAAGQSWQNMLDLFKRVL</sequence>
<dbReference type="PANTHER" id="PTHR22946">
    <property type="entry name" value="DIENELACTONE HYDROLASE DOMAIN-CONTAINING PROTEIN-RELATED"/>
    <property type="match status" value="1"/>
</dbReference>
<proteinExistence type="predicted"/>
<comment type="caution">
    <text evidence="2">The sequence shown here is derived from an EMBL/GenBank/DDBJ whole genome shotgun (WGS) entry which is preliminary data.</text>
</comment>
<reference evidence="2 3" key="1">
    <citation type="submission" date="2018-03" db="EMBL/GenBank/DDBJ databases">
        <title>Neisseria weixii sp. nov., isolated from the intestinal contents of Tibetan Plateau pika (Ochotona curzoniae) in Yushu, Qinghai Province, China.</title>
        <authorList>
            <person name="Gui Z."/>
        </authorList>
    </citation>
    <scope>NUCLEOTIDE SEQUENCE [LARGE SCALE GENOMIC DNA]</scope>
    <source>
        <strain evidence="2 3">ATCC 51483</strain>
    </source>
</reference>